<keyword evidence="5 7" id="KW-0378">Hydrolase</keyword>
<evidence type="ECO:0000256" key="2">
    <source>
        <dbReference type="ARBA" id="ARBA00005336"/>
    </source>
</evidence>
<organism evidence="7 8">
    <name type="scientific">Enterocloster clostridioformis</name>
    <dbReference type="NCBI Taxonomy" id="1531"/>
    <lineage>
        <taxon>Bacteria</taxon>
        <taxon>Bacillati</taxon>
        <taxon>Bacillota</taxon>
        <taxon>Clostridia</taxon>
        <taxon>Lachnospirales</taxon>
        <taxon>Lachnospiraceae</taxon>
        <taxon>Enterocloster</taxon>
    </lineage>
</organism>
<dbReference type="InterPro" id="IPR017853">
    <property type="entry name" value="GH"/>
</dbReference>
<name>A0A174PJ28_9FIRM</name>
<gene>
    <name evidence="7" type="primary">bgxA1_1</name>
    <name evidence="7" type="ORF">ERS852480_03629</name>
</gene>
<sequence>MEMEPVGFAFNRAFIQGLLREKMGFEGYVNSDSGISNKMAWGVEELDVPSRIALAVNTGVDIISGSLDVFSAREAYERGRNGYYTTQGHPVPRGYRASDLVLTDEALTRAVTRTLKEKFELGMFDNPYRDPEEAEQVVATKKHWEDAYRVHQQSVVLLKNREGLIPLDAEKTAGRKVYVECFGCEAEAAAKETEAVKRSFAERFQAELTEDYREADFAILFIRPSSGEYFHSTKGYLELDICENKQVRDVDSEGNYYELDFGLTLE</sequence>
<evidence type="ECO:0000256" key="4">
    <source>
        <dbReference type="ARBA" id="ARBA00022729"/>
    </source>
</evidence>
<dbReference type="SUPFAM" id="SSF51445">
    <property type="entry name" value="(Trans)glycosidases"/>
    <property type="match status" value="1"/>
</dbReference>
<evidence type="ECO:0000256" key="5">
    <source>
        <dbReference type="ARBA" id="ARBA00022801"/>
    </source>
</evidence>
<dbReference type="AlphaFoldDB" id="A0A174PJ28"/>
<evidence type="ECO:0000256" key="6">
    <source>
        <dbReference type="ARBA" id="ARBA00023295"/>
    </source>
</evidence>
<reference evidence="7 8" key="1">
    <citation type="submission" date="2015-09" db="EMBL/GenBank/DDBJ databases">
        <authorList>
            <consortium name="Pathogen Informatics"/>
        </authorList>
    </citation>
    <scope>NUCLEOTIDE SEQUENCE [LARGE SCALE GENOMIC DNA]</scope>
    <source>
        <strain evidence="7 8">2789STDY5834865</strain>
    </source>
</reference>
<comment type="catalytic activity">
    <reaction evidence="1">
        <text>Hydrolysis of terminal, non-reducing beta-D-glucosyl residues with release of beta-D-glucose.</text>
        <dbReference type="EC" id="3.2.1.21"/>
    </reaction>
</comment>
<dbReference type="EMBL" id="CZAB01000040">
    <property type="protein sequence ID" value="CUP58405.1"/>
    <property type="molecule type" value="Genomic_DNA"/>
</dbReference>
<evidence type="ECO:0000313" key="8">
    <source>
        <dbReference type="Proteomes" id="UP000095512"/>
    </source>
</evidence>
<dbReference type="InterPro" id="IPR036962">
    <property type="entry name" value="Glyco_hydro_3_N_sf"/>
</dbReference>
<evidence type="ECO:0000256" key="3">
    <source>
        <dbReference type="ARBA" id="ARBA00012744"/>
    </source>
</evidence>
<dbReference type="Gene3D" id="3.20.20.300">
    <property type="entry name" value="Glycoside hydrolase, family 3, N-terminal domain"/>
    <property type="match status" value="1"/>
</dbReference>
<dbReference type="GO" id="GO:0009251">
    <property type="term" value="P:glucan catabolic process"/>
    <property type="evidence" value="ECO:0007669"/>
    <property type="project" value="TreeGrafter"/>
</dbReference>
<accession>A0A174PJ28</accession>
<dbReference type="PANTHER" id="PTHR30620">
    <property type="entry name" value="PERIPLASMIC BETA-GLUCOSIDASE-RELATED"/>
    <property type="match status" value="1"/>
</dbReference>
<comment type="similarity">
    <text evidence="2">Belongs to the glycosyl hydrolase 3 family.</text>
</comment>
<dbReference type="InterPro" id="IPR051915">
    <property type="entry name" value="Cellulose_Degrad_GH3"/>
</dbReference>
<dbReference type="EC" id="3.2.1.21" evidence="3"/>
<proteinExistence type="inferred from homology"/>
<dbReference type="GO" id="GO:0008422">
    <property type="term" value="F:beta-glucosidase activity"/>
    <property type="evidence" value="ECO:0007669"/>
    <property type="project" value="UniProtKB-EC"/>
</dbReference>
<dbReference type="PANTHER" id="PTHR30620:SF16">
    <property type="entry name" value="LYSOSOMAL BETA GLUCOSIDASE"/>
    <property type="match status" value="1"/>
</dbReference>
<keyword evidence="4" id="KW-0732">Signal</keyword>
<dbReference type="Proteomes" id="UP000095512">
    <property type="component" value="Unassembled WGS sequence"/>
</dbReference>
<keyword evidence="6 7" id="KW-0326">Glycosidase</keyword>
<evidence type="ECO:0000313" key="7">
    <source>
        <dbReference type="EMBL" id="CUP58405.1"/>
    </source>
</evidence>
<evidence type="ECO:0000256" key="1">
    <source>
        <dbReference type="ARBA" id="ARBA00000448"/>
    </source>
</evidence>
<protein>
    <recommendedName>
        <fullName evidence="3">beta-glucosidase</fullName>
        <ecNumber evidence="3">3.2.1.21</ecNumber>
    </recommendedName>
</protein>